<evidence type="ECO:0000256" key="7">
    <source>
        <dbReference type="ARBA" id="ARBA00023136"/>
    </source>
</evidence>
<organism evidence="11 12">
    <name type="scientific">Eiseniibacteriota bacterium</name>
    <dbReference type="NCBI Taxonomy" id="2212470"/>
    <lineage>
        <taxon>Bacteria</taxon>
        <taxon>Candidatus Eiseniibacteriota</taxon>
    </lineage>
</organism>
<dbReference type="GO" id="GO:0017038">
    <property type="term" value="P:protein import"/>
    <property type="evidence" value="ECO:0007669"/>
    <property type="project" value="TreeGrafter"/>
</dbReference>
<feature type="domain" description="MotA/TolQ/ExbB proton channel" evidence="10">
    <location>
        <begin position="80"/>
        <end position="190"/>
    </location>
</feature>
<comment type="similarity">
    <text evidence="8">Belongs to the exbB/tolQ family.</text>
</comment>
<evidence type="ECO:0000256" key="8">
    <source>
        <dbReference type="RuleBase" id="RU004057"/>
    </source>
</evidence>
<feature type="transmembrane region" description="Helical" evidence="9">
    <location>
        <begin position="12"/>
        <end position="32"/>
    </location>
</feature>
<evidence type="ECO:0000256" key="4">
    <source>
        <dbReference type="ARBA" id="ARBA00022692"/>
    </source>
</evidence>
<proteinExistence type="inferred from homology"/>
<evidence type="ECO:0000256" key="6">
    <source>
        <dbReference type="ARBA" id="ARBA00022989"/>
    </source>
</evidence>
<name>A0A538T1M8_UNCEI</name>
<evidence type="ECO:0000313" key="12">
    <source>
        <dbReference type="Proteomes" id="UP000316852"/>
    </source>
</evidence>
<dbReference type="GO" id="GO:0005886">
    <property type="term" value="C:plasma membrane"/>
    <property type="evidence" value="ECO:0007669"/>
    <property type="project" value="UniProtKB-SubCell"/>
</dbReference>
<keyword evidence="3" id="KW-1003">Cell membrane</keyword>
<dbReference type="EMBL" id="VBOW01000062">
    <property type="protein sequence ID" value="TMQ57538.1"/>
    <property type="molecule type" value="Genomic_DNA"/>
</dbReference>
<dbReference type="PANTHER" id="PTHR30625">
    <property type="entry name" value="PROTEIN TOLQ"/>
    <property type="match status" value="1"/>
</dbReference>
<reference evidence="11 12" key="1">
    <citation type="journal article" date="2019" name="Nat. Microbiol.">
        <title>Mediterranean grassland soil C-N compound turnover is dependent on rainfall and depth, and is mediated by genomically divergent microorganisms.</title>
        <authorList>
            <person name="Diamond S."/>
            <person name="Andeer P.F."/>
            <person name="Li Z."/>
            <person name="Crits-Christoph A."/>
            <person name="Burstein D."/>
            <person name="Anantharaman K."/>
            <person name="Lane K.R."/>
            <person name="Thomas B.C."/>
            <person name="Pan C."/>
            <person name="Northen T.R."/>
            <person name="Banfield J.F."/>
        </authorList>
    </citation>
    <scope>NUCLEOTIDE SEQUENCE [LARGE SCALE GENOMIC DNA]</scope>
    <source>
        <strain evidence="11">WS_6</strain>
    </source>
</reference>
<dbReference type="Proteomes" id="UP000316852">
    <property type="component" value="Unassembled WGS sequence"/>
</dbReference>
<evidence type="ECO:0000256" key="9">
    <source>
        <dbReference type="SAM" id="Phobius"/>
    </source>
</evidence>
<evidence type="ECO:0000256" key="3">
    <source>
        <dbReference type="ARBA" id="ARBA00022475"/>
    </source>
</evidence>
<keyword evidence="6 9" id="KW-1133">Transmembrane helix</keyword>
<evidence type="ECO:0000256" key="2">
    <source>
        <dbReference type="ARBA" id="ARBA00022448"/>
    </source>
</evidence>
<evidence type="ECO:0000313" key="11">
    <source>
        <dbReference type="EMBL" id="TMQ57538.1"/>
    </source>
</evidence>
<evidence type="ECO:0000259" key="10">
    <source>
        <dbReference type="Pfam" id="PF01618"/>
    </source>
</evidence>
<keyword evidence="5 8" id="KW-0653">Protein transport</keyword>
<dbReference type="InterPro" id="IPR050790">
    <property type="entry name" value="ExbB/TolQ_transport"/>
</dbReference>
<sequence>MFENFDWIGAMRSSPVMIIILFCSVMTLGFALERVIYYTKRRGNPDGVLASAIIAVRGGNREEAVRVCNATTHPLGPVAVEMLRSADLPPEAAEEKLQIVLSEQRMELERHLGFLGTMGNTAPLIGLLGTVWGIMRAFHDMARTGSAGPSVVASGVAEALFTTAAGLLVAVPAVMLYNHFVRRMGNLLTVAENHARTLRIETNIHRNASHHGTRAA</sequence>
<keyword evidence="4 9" id="KW-0812">Transmembrane</keyword>
<evidence type="ECO:0000256" key="1">
    <source>
        <dbReference type="ARBA" id="ARBA00004651"/>
    </source>
</evidence>
<dbReference type="PANTHER" id="PTHR30625:SF15">
    <property type="entry name" value="BIOPOLYMER TRANSPORT PROTEIN EXBB"/>
    <property type="match status" value="1"/>
</dbReference>
<protein>
    <submittedName>
        <fullName evidence="11">MotA/TolQ/ExbB proton channel family protein</fullName>
    </submittedName>
</protein>
<dbReference type="Pfam" id="PF01618">
    <property type="entry name" value="MotA_ExbB"/>
    <property type="match status" value="1"/>
</dbReference>
<gene>
    <name evidence="11" type="ORF">E6K76_10245</name>
</gene>
<feature type="transmembrane region" description="Helical" evidence="9">
    <location>
        <begin position="155"/>
        <end position="177"/>
    </location>
</feature>
<evidence type="ECO:0000256" key="5">
    <source>
        <dbReference type="ARBA" id="ARBA00022927"/>
    </source>
</evidence>
<keyword evidence="7 9" id="KW-0472">Membrane</keyword>
<accession>A0A538T1M8</accession>
<comment type="subcellular location">
    <subcellularLocation>
        <location evidence="1">Cell membrane</location>
        <topology evidence="1">Multi-pass membrane protein</topology>
    </subcellularLocation>
    <subcellularLocation>
        <location evidence="8">Membrane</location>
        <topology evidence="8">Multi-pass membrane protein</topology>
    </subcellularLocation>
</comment>
<dbReference type="InterPro" id="IPR002898">
    <property type="entry name" value="MotA_ExbB_proton_chnl"/>
</dbReference>
<dbReference type="AlphaFoldDB" id="A0A538T1M8"/>
<keyword evidence="2 8" id="KW-0813">Transport</keyword>
<feature type="transmembrane region" description="Helical" evidence="9">
    <location>
        <begin position="112"/>
        <end position="135"/>
    </location>
</feature>
<comment type="caution">
    <text evidence="11">The sequence shown here is derived from an EMBL/GenBank/DDBJ whole genome shotgun (WGS) entry which is preliminary data.</text>
</comment>